<keyword evidence="2" id="KW-0378">Hydrolase</keyword>
<evidence type="ECO:0000256" key="2">
    <source>
        <dbReference type="ARBA" id="ARBA00022801"/>
    </source>
</evidence>
<keyword evidence="1" id="KW-0547">Nucleotide-binding</keyword>
<dbReference type="AlphaFoldDB" id="F9P950"/>
<dbReference type="SUPFAM" id="SSF52540">
    <property type="entry name" value="P-loop containing nucleoside triphosphate hydrolases"/>
    <property type="match status" value="1"/>
</dbReference>
<reference evidence="5 7" key="1">
    <citation type="submission" date="2011-06" db="EMBL/GenBank/DDBJ databases">
        <authorList>
            <person name="Harkins D.M."/>
            <person name="Madupu R."/>
            <person name="Durkin A.S."/>
            <person name="Torralba M."/>
            <person name="Methe B."/>
            <person name="Sutton G.G."/>
            <person name="Nelson K.E."/>
        </authorList>
    </citation>
    <scope>NUCLEOTIDE SEQUENCE [LARGE SCALE GENOMIC DNA]</scope>
    <source>
        <strain evidence="5 7">SK1060</strain>
    </source>
</reference>
<dbReference type="EMBL" id="BASX01000003">
    <property type="protein sequence ID" value="GAD44026.1"/>
    <property type="molecule type" value="Genomic_DNA"/>
</dbReference>
<protein>
    <submittedName>
        <fullName evidence="5">D5-like N-terminal domain protein</fullName>
    </submittedName>
</protein>
<evidence type="ECO:0000313" key="5">
    <source>
        <dbReference type="EMBL" id="EGV07792.1"/>
    </source>
</evidence>
<gene>
    <name evidence="6" type="ORF">ANG5_0554</name>
    <name evidence="5" type="ORF">HMPREF1042_1359</name>
</gene>
<dbReference type="GO" id="GO:0016787">
    <property type="term" value="F:hydrolase activity"/>
    <property type="evidence" value="ECO:0007669"/>
    <property type="project" value="UniProtKB-KW"/>
</dbReference>
<dbReference type="Gene3D" id="3.40.50.300">
    <property type="entry name" value="P-loop containing nucleotide triphosphate hydrolases"/>
    <property type="match status" value="1"/>
</dbReference>
<dbReference type="InterPro" id="IPR027417">
    <property type="entry name" value="P-loop_NTPase"/>
</dbReference>
<dbReference type="InterPro" id="IPR045455">
    <property type="entry name" value="NrS-1_pol-like_helicase"/>
</dbReference>
<organism evidence="5 7">
    <name type="scientific">Streptococcus constellatus subsp. pharyngis SK1060 = CCUG 46377</name>
    <dbReference type="NCBI Taxonomy" id="1035184"/>
    <lineage>
        <taxon>Bacteria</taxon>
        <taxon>Bacillati</taxon>
        <taxon>Bacillota</taxon>
        <taxon>Bacilli</taxon>
        <taxon>Lactobacillales</taxon>
        <taxon>Streptococcaceae</taxon>
        <taxon>Streptococcus</taxon>
        <taxon>Streptococcus anginosus group</taxon>
    </lineage>
</organism>
<dbReference type="PANTHER" id="PTHR35372">
    <property type="entry name" value="ATP BINDING PROTEIN-RELATED"/>
    <property type="match status" value="1"/>
</dbReference>
<evidence type="ECO:0000256" key="3">
    <source>
        <dbReference type="ARBA" id="ARBA00022840"/>
    </source>
</evidence>
<sequence length="608" mass="68895">MFSYFDDNALDAARFLYGTSTPEVELYEGSRTILDFLLDDSFANLGESIESGNRNNTMSHIAGKLIKRFGDGNEAYEKFMKQADRCDPPLSEDELSTIWNSARKFGNKVSSQVGYISPEKYNLELNLKPEDLSDVGQAVVLAREYKDKLRYSPATDFLVYNGSFWEESQPNAQGIAQELTARQLEEAEVEIQKAITEMNSNGAWALIAAMGPKKASAQFNKEQARSFEKYEQAEVYRKYAIKRRDTKYISAALKEVRPMVQVEQSMLDADEFLLNTPYETINLVTGECLVHKAEDYITKQTTVSLGEEGKDIWLDALNIFFVDDIELISYVQKIVGLASIGKVYVEALIIAYGEGRNGKSTFWNVVSKVLGTYSGNMSADMLTVGCRRNVKPELAEAKGKRLLIAAELEEGMRMNTSNVKQLCSTDEIFAEKKFKSPFSYVPSHTLVLYTNHLPRVGAVDKGTWRRLIVIPFDAKIEGQNDIKNYTEYLFENAGGAILSWIIEGAKQVIKDEYHIDAPKRVQDAIAAYKENNDWMKHFLDECCEIDPTFTEKSGKLYTAYRAYCLRTGEFTRSAGDFYSVLEIENFQKKKTKKGIIVYGLRLKSEFED</sequence>
<proteinExistence type="predicted"/>
<dbReference type="Pfam" id="PF08708">
    <property type="entry name" value="PriCT_1"/>
    <property type="match status" value="1"/>
</dbReference>
<keyword evidence="3" id="KW-0067">ATP-binding</keyword>
<dbReference type="PROSITE" id="PS51206">
    <property type="entry name" value="SF3_HELICASE_1"/>
    <property type="match status" value="1"/>
</dbReference>
<dbReference type="InterPro" id="IPR006500">
    <property type="entry name" value="Helicase_put_C_phage/plasmid"/>
</dbReference>
<dbReference type="Proteomes" id="UP000003287">
    <property type="component" value="Unassembled WGS sequence"/>
</dbReference>
<dbReference type="SMART" id="SM00942">
    <property type="entry name" value="PriCT_1"/>
    <property type="match status" value="1"/>
</dbReference>
<reference evidence="6 8" key="2">
    <citation type="submission" date="2013-09" db="EMBL/GenBank/DDBJ databases">
        <title>Genome Sequences of seven clinical isolates and type strains of anginosus group streptococci.</title>
        <authorList>
            <person name="Maruyama F."/>
            <person name="Sakurai A."/>
            <person name="Ogura Y."/>
            <person name="Homma H."/>
            <person name="Takahashi N."/>
            <person name="Ohtsubo Y."/>
            <person name="Hoshino T."/>
            <person name="Okahashi N."/>
            <person name="Nakagawa I."/>
            <person name="Kimura S."/>
            <person name="Fujiwara T."/>
            <person name="Hayashi T."/>
            <person name="Shintani S."/>
        </authorList>
    </citation>
    <scope>NUCLEOTIDE SEQUENCE [LARGE SCALE GENOMIC DNA]</scope>
    <source>
        <strain evidence="6">CCUG 46377</strain>
        <strain evidence="8">CCUG46377</strain>
    </source>
</reference>
<evidence type="ECO:0000259" key="4">
    <source>
        <dbReference type="PROSITE" id="PS51206"/>
    </source>
</evidence>
<evidence type="ECO:0000256" key="1">
    <source>
        <dbReference type="ARBA" id="ARBA00022741"/>
    </source>
</evidence>
<dbReference type="EMBL" id="AFUP01000006">
    <property type="protein sequence ID" value="EGV07792.1"/>
    <property type="molecule type" value="Genomic_DNA"/>
</dbReference>
<dbReference type="Pfam" id="PF08706">
    <property type="entry name" value="D5_N"/>
    <property type="match status" value="1"/>
</dbReference>
<dbReference type="InterPro" id="IPR014820">
    <property type="entry name" value="PriCT_1"/>
</dbReference>
<dbReference type="eggNOG" id="COG3378">
    <property type="taxonomic scope" value="Bacteria"/>
</dbReference>
<keyword evidence="8" id="KW-1185">Reference proteome</keyword>
<dbReference type="SMART" id="SM00885">
    <property type="entry name" value="D5_N"/>
    <property type="match status" value="1"/>
</dbReference>
<feature type="domain" description="SF3 helicase" evidence="4">
    <location>
        <begin position="326"/>
        <end position="485"/>
    </location>
</feature>
<name>F9P950_STRCV</name>
<evidence type="ECO:0000313" key="6">
    <source>
        <dbReference type="EMBL" id="GAD44026.1"/>
    </source>
</evidence>
<dbReference type="GO" id="GO:0005524">
    <property type="term" value="F:ATP binding"/>
    <property type="evidence" value="ECO:0007669"/>
    <property type="project" value="UniProtKB-KW"/>
</dbReference>
<dbReference type="Proteomes" id="UP000016985">
    <property type="component" value="Unassembled WGS sequence"/>
</dbReference>
<dbReference type="NCBIfam" id="TIGR01613">
    <property type="entry name" value="primase_Cterm"/>
    <property type="match status" value="1"/>
</dbReference>
<accession>F9P950</accession>
<dbReference type="InterPro" id="IPR014015">
    <property type="entry name" value="Helicase_SF3_DNA-vir"/>
</dbReference>
<dbReference type="InterPro" id="IPR014818">
    <property type="entry name" value="Phage/plasmid_primase_P4_C"/>
</dbReference>
<evidence type="ECO:0000313" key="8">
    <source>
        <dbReference type="Proteomes" id="UP000016985"/>
    </source>
</evidence>
<dbReference type="PANTHER" id="PTHR35372:SF2">
    <property type="entry name" value="SF3 HELICASE DOMAIN-CONTAINING PROTEIN"/>
    <property type="match status" value="1"/>
</dbReference>
<evidence type="ECO:0000313" key="7">
    <source>
        <dbReference type="Proteomes" id="UP000003287"/>
    </source>
</evidence>
<dbReference type="InterPro" id="IPR051620">
    <property type="entry name" value="ORF904-like_C"/>
</dbReference>
<dbReference type="Pfam" id="PF19263">
    <property type="entry name" value="DUF5906"/>
    <property type="match status" value="1"/>
</dbReference>